<protein>
    <submittedName>
        <fullName evidence="2 3">Lipase</fullName>
    </submittedName>
</protein>
<dbReference type="InterPro" id="IPR051532">
    <property type="entry name" value="Ester_Hydrolysis_Enzymes"/>
</dbReference>
<dbReference type="SUPFAM" id="SSF52266">
    <property type="entry name" value="SGNH hydrolase"/>
    <property type="match status" value="1"/>
</dbReference>
<dbReference type="Pfam" id="PF13472">
    <property type="entry name" value="Lipase_GDSL_2"/>
    <property type="match status" value="1"/>
</dbReference>
<dbReference type="STRING" id="1529.SAMN04487885_12416"/>
<proteinExistence type="predicted"/>
<dbReference type="RefSeq" id="WP_035771102.1">
    <property type="nucleotide sequence ID" value="NZ_BAAACD010000043.1"/>
</dbReference>
<dbReference type="PANTHER" id="PTHR30383:SF5">
    <property type="entry name" value="SGNH HYDROLASE-TYPE ESTERASE DOMAIN-CONTAINING PROTEIN"/>
    <property type="match status" value="1"/>
</dbReference>
<dbReference type="Proteomes" id="UP000246114">
    <property type="component" value="Unassembled WGS sequence"/>
</dbReference>
<dbReference type="EMBL" id="QAMZ01000018">
    <property type="protein sequence ID" value="PWL54786.1"/>
    <property type="molecule type" value="Genomic_DNA"/>
</dbReference>
<sequence length="193" mass="22167">MNKITCIGDSLTFGYGVSKDKKWIDILAKELPQYEVLNKGVNGDTTSGLLSRFYQDVILNKPEKTIITIGSNDFLTGRTVDSAFENLKLLIKESKENAIGTFIGIEPLICADLAKEYWCSYLDYSIINSKISLYRYKILNYCKEKSIDCIDFYDLFENLNSKLENHDMFLDGLHPKEEIHKIMAKEVIKIINR</sequence>
<dbReference type="InterPro" id="IPR036514">
    <property type="entry name" value="SGNH_hydro_sf"/>
</dbReference>
<name>A0A1I2NWK2_9CLOT</name>
<evidence type="ECO:0000313" key="2">
    <source>
        <dbReference type="EMBL" id="PWL54786.1"/>
    </source>
</evidence>
<evidence type="ECO:0000313" key="4">
    <source>
        <dbReference type="Proteomes" id="UP000182135"/>
    </source>
</evidence>
<evidence type="ECO:0000313" key="5">
    <source>
        <dbReference type="Proteomes" id="UP000246114"/>
    </source>
</evidence>
<organism evidence="3 4">
    <name type="scientific">Clostridium cadaveris</name>
    <dbReference type="NCBI Taxonomy" id="1529"/>
    <lineage>
        <taxon>Bacteria</taxon>
        <taxon>Bacillati</taxon>
        <taxon>Bacillota</taxon>
        <taxon>Clostridia</taxon>
        <taxon>Eubacteriales</taxon>
        <taxon>Clostridiaceae</taxon>
        <taxon>Clostridium</taxon>
    </lineage>
</organism>
<dbReference type="eggNOG" id="COG2755">
    <property type="taxonomic scope" value="Bacteria"/>
</dbReference>
<dbReference type="AlphaFoldDB" id="A0A1I2NWK2"/>
<feature type="domain" description="SGNH hydrolase-type esterase" evidence="1">
    <location>
        <begin position="6"/>
        <end position="182"/>
    </location>
</feature>
<evidence type="ECO:0000313" key="3">
    <source>
        <dbReference type="EMBL" id="SFG07239.1"/>
    </source>
</evidence>
<dbReference type="GO" id="GO:0004622">
    <property type="term" value="F:phosphatidylcholine lysophospholipase activity"/>
    <property type="evidence" value="ECO:0007669"/>
    <property type="project" value="TreeGrafter"/>
</dbReference>
<dbReference type="PANTHER" id="PTHR30383">
    <property type="entry name" value="THIOESTERASE 1/PROTEASE 1/LYSOPHOSPHOLIPASE L1"/>
    <property type="match status" value="1"/>
</dbReference>
<dbReference type="Gene3D" id="3.40.50.1110">
    <property type="entry name" value="SGNH hydrolase"/>
    <property type="match status" value="1"/>
</dbReference>
<dbReference type="OrthoDB" id="9777593at2"/>
<keyword evidence="4" id="KW-1185">Reference proteome</keyword>
<evidence type="ECO:0000259" key="1">
    <source>
        <dbReference type="Pfam" id="PF13472"/>
    </source>
</evidence>
<reference evidence="3 4" key="1">
    <citation type="submission" date="2016-10" db="EMBL/GenBank/DDBJ databases">
        <authorList>
            <person name="de Groot N.N."/>
        </authorList>
    </citation>
    <scope>NUCLEOTIDE SEQUENCE [LARGE SCALE GENOMIC DNA]</scope>
    <source>
        <strain evidence="3 4">NLAE-zl-G419</strain>
    </source>
</reference>
<reference evidence="2 5" key="2">
    <citation type="submission" date="2018-03" db="EMBL/GenBank/DDBJ databases">
        <title>The uncultured portion of the human microbiome is neutrally assembled.</title>
        <authorList>
            <person name="Jeraldo P."/>
            <person name="Boardman L."/>
            <person name="White B.A."/>
            <person name="Nelson H."/>
            <person name="Goldenfeld N."/>
            <person name="Chia N."/>
        </authorList>
    </citation>
    <scope>NUCLEOTIDE SEQUENCE [LARGE SCALE GENOMIC DNA]</scope>
    <source>
        <strain evidence="2">CIM:MAG 903</strain>
    </source>
</reference>
<accession>A0A1I2NWK2</accession>
<dbReference type="Proteomes" id="UP000182135">
    <property type="component" value="Unassembled WGS sequence"/>
</dbReference>
<gene>
    <name evidence="2" type="ORF">DBY38_03115</name>
    <name evidence="3" type="ORF">SAMN04487885_12416</name>
</gene>
<dbReference type="InterPro" id="IPR013830">
    <property type="entry name" value="SGNH_hydro"/>
</dbReference>
<dbReference type="GeneID" id="90545493"/>
<dbReference type="EMBL" id="FOOE01000024">
    <property type="protein sequence ID" value="SFG07239.1"/>
    <property type="molecule type" value="Genomic_DNA"/>
</dbReference>